<dbReference type="RefSeq" id="WP_114580667.1">
    <property type="nucleotide sequence ID" value="NZ_QPMH01000002.1"/>
</dbReference>
<sequence>MTLAADTAARIEATLGRKPLSARPLPGGCIAEVLRVELSDGGTVVAKLAPKGGLAIEAYMLDYLARHSSLPVPAVLRDDDDLLLLEFLDGGDRIDAAAQEDAAHHVAALHAVTGENFGLERDTLIGPLHQPNPPTARWVDFLREQRLLYMGRTALDSGHLPRKVFAQLEAFCGKLERYVEEPAAPALIHGDMWGGNVLARNGRIAGFIDPAIYYADPEIELAFTTLFATFGEPFFKRYAELIGLRDGFFEVRRDIYNLYPLLVHTALFGGGYAGSVARILERLA</sequence>
<name>A0A369TDL3_9PROT</name>
<dbReference type="InterPro" id="IPR011009">
    <property type="entry name" value="Kinase-like_dom_sf"/>
</dbReference>
<dbReference type="SUPFAM" id="SSF56112">
    <property type="entry name" value="Protein kinase-like (PK-like)"/>
    <property type="match status" value="1"/>
</dbReference>
<evidence type="ECO:0000256" key="1">
    <source>
        <dbReference type="ARBA" id="ARBA00009460"/>
    </source>
</evidence>
<dbReference type="Gene3D" id="3.90.1200.10">
    <property type="match status" value="1"/>
</dbReference>
<reference evidence="3 4" key="1">
    <citation type="submission" date="2018-07" db="EMBL/GenBank/DDBJ databases">
        <title>Venubactetium sediminum gen. nov., sp. nov., isolated from a marine solar saltern.</title>
        <authorList>
            <person name="Wang S."/>
        </authorList>
    </citation>
    <scope>NUCLEOTIDE SEQUENCE [LARGE SCALE GENOMIC DNA]</scope>
    <source>
        <strain evidence="3 4">WD2A32</strain>
    </source>
</reference>
<comment type="similarity">
    <text evidence="1 2">Belongs to the fructosamine kinase family.</text>
</comment>
<dbReference type="PANTHER" id="PTHR12149">
    <property type="entry name" value="FRUCTOSAMINE 3 KINASE-RELATED PROTEIN"/>
    <property type="match status" value="1"/>
</dbReference>
<evidence type="ECO:0000313" key="3">
    <source>
        <dbReference type="EMBL" id="RDD63413.1"/>
    </source>
</evidence>
<evidence type="ECO:0000313" key="4">
    <source>
        <dbReference type="Proteomes" id="UP000253941"/>
    </source>
</evidence>
<accession>A0A369TDL3</accession>
<dbReference type="Proteomes" id="UP000253941">
    <property type="component" value="Unassembled WGS sequence"/>
</dbReference>
<gene>
    <name evidence="3" type="ORF">DRB17_02925</name>
</gene>
<dbReference type="PANTHER" id="PTHR12149:SF8">
    <property type="entry name" value="PROTEIN-RIBULOSAMINE 3-KINASE"/>
    <property type="match status" value="1"/>
</dbReference>
<dbReference type="PIRSF" id="PIRSF006221">
    <property type="entry name" value="Ketosamine-3-kinase"/>
    <property type="match status" value="1"/>
</dbReference>
<proteinExistence type="inferred from homology"/>
<comment type="caution">
    <text evidence="3">The sequence shown here is derived from an EMBL/GenBank/DDBJ whole genome shotgun (WGS) entry which is preliminary data.</text>
</comment>
<dbReference type="Gene3D" id="3.30.200.20">
    <property type="entry name" value="Phosphorylase Kinase, domain 1"/>
    <property type="match status" value="1"/>
</dbReference>
<organism evidence="3 4">
    <name type="scientific">Ferruginivarius sediminum</name>
    <dbReference type="NCBI Taxonomy" id="2661937"/>
    <lineage>
        <taxon>Bacteria</taxon>
        <taxon>Pseudomonadati</taxon>
        <taxon>Pseudomonadota</taxon>
        <taxon>Alphaproteobacteria</taxon>
        <taxon>Rhodospirillales</taxon>
        <taxon>Rhodospirillaceae</taxon>
        <taxon>Ferruginivarius</taxon>
    </lineage>
</organism>
<keyword evidence="2" id="KW-0808">Transferase</keyword>
<dbReference type="EMBL" id="QPMH01000002">
    <property type="protein sequence ID" value="RDD63413.1"/>
    <property type="molecule type" value="Genomic_DNA"/>
</dbReference>
<dbReference type="GO" id="GO:0016301">
    <property type="term" value="F:kinase activity"/>
    <property type="evidence" value="ECO:0007669"/>
    <property type="project" value="UniProtKB-UniRule"/>
</dbReference>
<protein>
    <submittedName>
        <fullName evidence="3">Fructosamine kinase</fullName>
    </submittedName>
</protein>
<dbReference type="AlphaFoldDB" id="A0A369TDL3"/>
<dbReference type="InterPro" id="IPR016477">
    <property type="entry name" value="Fructo-/Ketosamine-3-kinase"/>
</dbReference>
<keyword evidence="2 3" id="KW-0418">Kinase</keyword>
<dbReference type="Pfam" id="PF03881">
    <property type="entry name" value="Fructosamin_kin"/>
    <property type="match status" value="1"/>
</dbReference>
<keyword evidence="4" id="KW-1185">Reference proteome</keyword>
<evidence type="ECO:0000256" key="2">
    <source>
        <dbReference type="PIRNR" id="PIRNR006221"/>
    </source>
</evidence>